<name>A0ABP7HGW4_9ACTN</name>
<keyword evidence="2" id="KW-0732">Signal</keyword>
<comment type="caution">
    <text evidence="3">The sequence shown here is derived from an EMBL/GenBank/DDBJ whole genome shotgun (WGS) entry which is preliminary data.</text>
</comment>
<feature type="region of interest" description="Disordered" evidence="1">
    <location>
        <begin position="23"/>
        <end position="46"/>
    </location>
</feature>
<keyword evidence="4" id="KW-1185">Reference proteome</keyword>
<feature type="signal peptide" evidence="2">
    <location>
        <begin position="1"/>
        <end position="22"/>
    </location>
</feature>
<sequence>MKYSRVILTGVLALGLAASTTAATGASGEPVPEAGASTLTVADCPSPGTVREEVKVEGGKVFHNGKEVASVTPAEKIVVAMKDGKVYVGEAAEALPVPEGAQFHTSAEGQEGTLTRAVGSFEAGTDCVTE</sequence>
<accession>A0ABP7HGW4</accession>
<evidence type="ECO:0000313" key="4">
    <source>
        <dbReference type="Proteomes" id="UP001500888"/>
    </source>
</evidence>
<dbReference type="Proteomes" id="UP001500888">
    <property type="component" value="Unassembled WGS sequence"/>
</dbReference>
<protein>
    <submittedName>
        <fullName evidence="3">Uncharacterized protein</fullName>
    </submittedName>
</protein>
<gene>
    <name evidence="3" type="ORF">GCM10022226_10190</name>
</gene>
<evidence type="ECO:0000256" key="2">
    <source>
        <dbReference type="SAM" id="SignalP"/>
    </source>
</evidence>
<reference evidence="4" key="1">
    <citation type="journal article" date="2019" name="Int. J. Syst. Evol. Microbiol.">
        <title>The Global Catalogue of Microorganisms (GCM) 10K type strain sequencing project: providing services to taxonomists for standard genome sequencing and annotation.</title>
        <authorList>
            <consortium name="The Broad Institute Genomics Platform"/>
            <consortium name="The Broad Institute Genome Sequencing Center for Infectious Disease"/>
            <person name="Wu L."/>
            <person name="Ma J."/>
        </authorList>
    </citation>
    <scope>NUCLEOTIDE SEQUENCE [LARGE SCALE GENOMIC DNA]</scope>
    <source>
        <strain evidence="4">JCM 16908</strain>
    </source>
</reference>
<evidence type="ECO:0000256" key="1">
    <source>
        <dbReference type="SAM" id="MobiDB-lite"/>
    </source>
</evidence>
<organism evidence="3 4">
    <name type="scientific">Sphaerisporangium flaviroseum</name>
    <dbReference type="NCBI Taxonomy" id="509199"/>
    <lineage>
        <taxon>Bacteria</taxon>
        <taxon>Bacillati</taxon>
        <taxon>Actinomycetota</taxon>
        <taxon>Actinomycetes</taxon>
        <taxon>Streptosporangiales</taxon>
        <taxon>Streptosporangiaceae</taxon>
        <taxon>Sphaerisporangium</taxon>
    </lineage>
</organism>
<dbReference type="EMBL" id="BAAAZR010000001">
    <property type="protein sequence ID" value="GAA3792902.1"/>
    <property type="molecule type" value="Genomic_DNA"/>
</dbReference>
<dbReference type="RefSeq" id="WP_344934758.1">
    <property type="nucleotide sequence ID" value="NZ_BAAAZR010000001.1"/>
</dbReference>
<evidence type="ECO:0000313" key="3">
    <source>
        <dbReference type="EMBL" id="GAA3792902.1"/>
    </source>
</evidence>
<feature type="chain" id="PRO_5045040820" evidence="2">
    <location>
        <begin position="23"/>
        <end position="130"/>
    </location>
</feature>
<proteinExistence type="predicted"/>